<dbReference type="Pfam" id="PF00400">
    <property type="entry name" value="WD40"/>
    <property type="match status" value="2"/>
</dbReference>
<evidence type="ECO:0000256" key="1">
    <source>
        <dbReference type="PROSITE-ProRule" id="PRU00221"/>
    </source>
</evidence>
<name>A0A8S1QBQ7_PARPR</name>
<proteinExistence type="predicted"/>
<dbReference type="PANTHER" id="PTHR19920:SF0">
    <property type="entry name" value="CYTOSOLIC IRON-SULFUR PROTEIN ASSEMBLY PROTEIN CIAO1-RELATED"/>
    <property type="match status" value="1"/>
</dbReference>
<dbReference type="InterPro" id="IPR001680">
    <property type="entry name" value="WD40_rpt"/>
</dbReference>
<feature type="repeat" description="WD" evidence="1">
    <location>
        <begin position="220"/>
        <end position="252"/>
    </location>
</feature>
<dbReference type="PROSITE" id="PS50294">
    <property type="entry name" value="WD_REPEATS_REGION"/>
    <property type="match status" value="1"/>
</dbReference>
<dbReference type="PROSITE" id="PS50082">
    <property type="entry name" value="WD_REPEATS_2"/>
    <property type="match status" value="2"/>
</dbReference>
<comment type="caution">
    <text evidence="2">The sequence shown here is derived from an EMBL/GenBank/DDBJ whole genome shotgun (WGS) entry which is preliminary data.</text>
</comment>
<accession>A0A8S1QBQ7</accession>
<organism evidence="2 3">
    <name type="scientific">Paramecium primaurelia</name>
    <dbReference type="NCBI Taxonomy" id="5886"/>
    <lineage>
        <taxon>Eukaryota</taxon>
        <taxon>Sar</taxon>
        <taxon>Alveolata</taxon>
        <taxon>Ciliophora</taxon>
        <taxon>Intramacronucleata</taxon>
        <taxon>Oligohymenophorea</taxon>
        <taxon>Peniculida</taxon>
        <taxon>Parameciidae</taxon>
        <taxon>Paramecium</taxon>
    </lineage>
</organism>
<sequence length="335" mass="39664">MKVQISHKYSILNHLSHLNTNNNLINKFQQIQENVNKRNVKQRIRINPKFELSQPNFHQFNFIGQSEFQSNIIQELKPLINSKIKGQVQFRLQQNTLIYQSSQSIEKQSIIQSTSSQLNLKPFNYQIIQSNSIKIQQFCRVIEINKDYSIVAIGCDKQIKIYEFKQRSLNLFQVLNQHNNDIFALNFMQKSDQLISGDRDGSIVIWSSNNNNQWNYSQTIKGRSYWIYCLILNKDVDLFISSSGDNTIKFWNKQNEWICQKSITLIIHLKFIKQVQMIKKIKLFLVDRIQQYQQLNILNTAKGGWQYQISKLIFMDLDYPLQKIMYSHLNLIMAI</sequence>
<dbReference type="Proteomes" id="UP000688137">
    <property type="component" value="Unassembled WGS sequence"/>
</dbReference>
<evidence type="ECO:0000313" key="3">
    <source>
        <dbReference type="Proteomes" id="UP000688137"/>
    </source>
</evidence>
<protein>
    <submittedName>
        <fullName evidence="2">Uncharacterized protein</fullName>
    </submittedName>
</protein>
<reference evidence="2" key="1">
    <citation type="submission" date="2021-01" db="EMBL/GenBank/DDBJ databases">
        <authorList>
            <consortium name="Genoscope - CEA"/>
            <person name="William W."/>
        </authorList>
    </citation>
    <scope>NUCLEOTIDE SEQUENCE</scope>
</reference>
<dbReference type="SMART" id="SM00320">
    <property type="entry name" value="WD40"/>
    <property type="match status" value="3"/>
</dbReference>
<evidence type="ECO:0000313" key="2">
    <source>
        <dbReference type="EMBL" id="CAD8113038.1"/>
    </source>
</evidence>
<keyword evidence="1" id="KW-0853">WD repeat</keyword>
<dbReference type="AlphaFoldDB" id="A0A8S1QBQ7"/>
<dbReference type="GO" id="GO:0097361">
    <property type="term" value="C:cytosolic [4Fe-4S] assembly targeting complex"/>
    <property type="evidence" value="ECO:0007669"/>
    <property type="project" value="TreeGrafter"/>
</dbReference>
<keyword evidence="3" id="KW-1185">Reference proteome</keyword>
<dbReference type="PANTHER" id="PTHR19920">
    <property type="entry name" value="WD40 PROTEIN CIAO1"/>
    <property type="match status" value="1"/>
</dbReference>
<feature type="repeat" description="WD" evidence="1">
    <location>
        <begin position="175"/>
        <end position="207"/>
    </location>
</feature>
<gene>
    <name evidence="2" type="ORF">PPRIM_AZ9-3.1.T1540003</name>
</gene>
<dbReference type="GO" id="GO:0016226">
    <property type="term" value="P:iron-sulfur cluster assembly"/>
    <property type="evidence" value="ECO:0007669"/>
    <property type="project" value="TreeGrafter"/>
</dbReference>
<dbReference type="EMBL" id="CAJJDM010000159">
    <property type="protein sequence ID" value="CAD8113038.1"/>
    <property type="molecule type" value="Genomic_DNA"/>
</dbReference>